<keyword evidence="5" id="KW-1185">Reference proteome</keyword>
<proteinExistence type="predicted"/>
<evidence type="ECO:0000313" key="4">
    <source>
        <dbReference type="EMBL" id="GAA5815383.1"/>
    </source>
</evidence>
<dbReference type="SUPFAM" id="SSF82109">
    <property type="entry name" value="MIR domain"/>
    <property type="match status" value="1"/>
</dbReference>
<evidence type="ECO:0000256" key="1">
    <source>
        <dbReference type="ARBA" id="ARBA00022729"/>
    </source>
</evidence>
<dbReference type="InterPro" id="IPR001810">
    <property type="entry name" value="F-box_dom"/>
</dbReference>
<dbReference type="SMART" id="SM00472">
    <property type="entry name" value="MIR"/>
    <property type="match status" value="3"/>
</dbReference>
<evidence type="ECO:0000259" key="3">
    <source>
        <dbReference type="PROSITE" id="PS50919"/>
    </source>
</evidence>
<dbReference type="InterPro" id="IPR036300">
    <property type="entry name" value="MIR_dom_sf"/>
</dbReference>
<dbReference type="PANTHER" id="PTHR46809:SF2">
    <property type="entry name" value="GH21273P"/>
    <property type="match status" value="1"/>
</dbReference>
<gene>
    <name evidence="4" type="ORF">MFLAVUS_008891</name>
</gene>
<dbReference type="Proteomes" id="UP001473302">
    <property type="component" value="Unassembled WGS sequence"/>
</dbReference>
<dbReference type="InterPro" id="IPR016093">
    <property type="entry name" value="MIR_motif"/>
</dbReference>
<dbReference type="PANTHER" id="PTHR46809">
    <property type="entry name" value="STROMAL CELL-DERIVED FACTOR 2-LIKE PROTEIN"/>
    <property type="match status" value="1"/>
</dbReference>
<dbReference type="SUPFAM" id="SSF81383">
    <property type="entry name" value="F-box domain"/>
    <property type="match status" value="1"/>
</dbReference>
<accession>A0ABP9Z8C8</accession>
<name>A0ABP9Z8C8_9FUNG</name>
<dbReference type="Pfam" id="PF02815">
    <property type="entry name" value="MIR"/>
    <property type="match status" value="1"/>
</dbReference>
<dbReference type="Gene3D" id="2.80.10.50">
    <property type="match status" value="1"/>
</dbReference>
<organism evidence="4 5">
    <name type="scientific">Mucor flavus</name>
    <dbReference type="NCBI Taxonomy" id="439312"/>
    <lineage>
        <taxon>Eukaryota</taxon>
        <taxon>Fungi</taxon>
        <taxon>Fungi incertae sedis</taxon>
        <taxon>Mucoromycota</taxon>
        <taxon>Mucoromycotina</taxon>
        <taxon>Mucoromycetes</taxon>
        <taxon>Mucorales</taxon>
        <taxon>Mucorineae</taxon>
        <taxon>Mucoraceae</taxon>
        <taxon>Mucor</taxon>
    </lineage>
</organism>
<dbReference type="Gene3D" id="3.80.10.10">
    <property type="entry name" value="Ribonuclease Inhibitor"/>
    <property type="match status" value="1"/>
</dbReference>
<protein>
    <recommendedName>
        <fullName evidence="3">MIR domain-containing protein</fullName>
    </recommendedName>
</protein>
<keyword evidence="2" id="KW-0677">Repeat</keyword>
<dbReference type="PROSITE" id="PS50919">
    <property type="entry name" value="MIR"/>
    <property type="match status" value="2"/>
</dbReference>
<comment type="caution">
    <text evidence="4">The sequence shown here is derived from an EMBL/GenBank/DDBJ whole genome shotgun (WGS) entry which is preliminary data.</text>
</comment>
<dbReference type="CDD" id="cd23279">
    <property type="entry name" value="beta-trefoil_MIR_SDF2-like"/>
    <property type="match status" value="1"/>
</dbReference>
<dbReference type="Pfam" id="PF00646">
    <property type="entry name" value="F-box"/>
    <property type="match status" value="1"/>
</dbReference>
<keyword evidence="1" id="KW-0732">Signal</keyword>
<reference evidence="4 5" key="1">
    <citation type="submission" date="2024-04" db="EMBL/GenBank/DDBJ databases">
        <title>genome sequences of Mucor flavus KT1a and Helicostylum pulchrum KT1b strains isolated from the surface of a dry-aged beef.</title>
        <authorList>
            <person name="Toyotome T."/>
            <person name="Hosono M."/>
            <person name="Torimaru M."/>
            <person name="Fukuda K."/>
            <person name="Mikami N."/>
        </authorList>
    </citation>
    <scope>NUCLEOTIDE SEQUENCE [LARGE SCALE GENOMIC DNA]</scope>
    <source>
        <strain evidence="4 5">KT1a</strain>
    </source>
</reference>
<feature type="domain" description="MIR" evidence="3">
    <location>
        <begin position="727"/>
        <end position="779"/>
    </location>
</feature>
<feature type="domain" description="MIR" evidence="3">
    <location>
        <begin position="665"/>
        <end position="719"/>
    </location>
</feature>
<dbReference type="EMBL" id="BAABUK010000025">
    <property type="protein sequence ID" value="GAA5815383.1"/>
    <property type="molecule type" value="Genomic_DNA"/>
</dbReference>
<dbReference type="InterPro" id="IPR032675">
    <property type="entry name" value="LRR_dom_sf"/>
</dbReference>
<dbReference type="InterPro" id="IPR036047">
    <property type="entry name" value="F-box-like_dom_sf"/>
</dbReference>
<evidence type="ECO:0000313" key="5">
    <source>
        <dbReference type="Proteomes" id="UP001473302"/>
    </source>
</evidence>
<sequence length="847" mass="97346">MNSHLLPLEIIEKITNYLPINDRISCLLSCKVWYSQLYRGIIRVVYITCRRQFTSFLVQLQTYNGLGLEVRELYLKARVNLTHTEFRLIGTHCPLLEVFKFSNWQNYRPYSLAEFTKLKQIPKLYDEEKAYNVLEDVGDSLTHLEMSEYLLRILVPKRSHLLILQCTRNLTHLTMDGVFNPNPNQNDTRRMEFDYLDWNLIHEYCPQLVFIQMTHANLKATEAEANLMHAHTTIKPKVKQLVLRLLNLENAAWLYCLGFMYPNLTLLEIAFDIGTFVNFDETADRLDQVDSQTGFLILAHELKKLKWLSLKGLKQTHFPGKLFFDLLLTRGTALEHATILYDTDNISSPGMNVNTLNALAQGQKTSLKSLDIDIWYGAYEEKFYSVIEPLSLCTQLNRLSLSNDDYATFSYNTIPMDMILDACLQLAELTLKRIAISIQDRHSKNRKHPLKRFDLSLSRVSQPIFDYLTIRCPHISYMTVLNCCWMPREIEMKIDMPNNSFEFLRIADMNRRRTAGLEGNLVLGHTVNLFSVYQSDKIEKKKKRYEISKRIDNERVYSSLDDLFSVTWYHLHEPPLARYYFPPSFLRKLRRIEVIAMNCLIDYCKQNQHLTKIRPFEEYENRGGSRILRLDVLVLLMRLSLALLNIAFIPALFAASTVPEIEDGFENVTCGSTIKLTSKANGYKLHSHGVTYGSGSGQQSVTGFPNADDSNSYWIVEAASGHFCKRGDAVPCGSSIRLKHANTQGYLHSHNHQSPLSKQQEVSCYDGKDTGDNWKVTCSQSGDKTWVRENQVQLIHEDTGAYLSSFTTHQFGHPIPGQLEVAGAKSSSKNSQWMAQEGVYFAAASKQ</sequence>
<evidence type="ECO:0000256" key="2">
    <source>
        <dbReference type="ARBA" id="ARBA00022737"/>
    </source>
</evidence>